<gene>
    <name evidence="3" type="ordered locus">FraEuI1c_0970</name>
</gene>
<dbReference type="Proteomes" id="UP000002484">
    <property type="component" value="Chromosome"/>
</dbReference>
<keyword evidence="2" id="KW-0472">Membrane</keyword>
<name>E3IYQ5_PSEI1</name>
<dbReference type="eggNOG" id="COG2899">
    <property type="taxonomic scope" value="Bacteria"/>
</dbReference>
<dbReference type="NCBIfam" id="NF010613">
    <property type="entry name" value="PRK14013.1-3"/>
    <property type="match status" value="1"/>
</dbReference>
<dbReference type="Pfam" id="PF04332">
    <property type="entry name" value="DUF475"/>
    <property type="match status" value="1"/>
</dbReference>
<dbReference type="STRING" id="298654.FraEuI1c_0970"/>
<dbReference type="InterPro" id="IPR007427">
    <property type="entry name" value="DUF475"/>
</dbReference>
<feature type="transmembrane region" description="Helical" evidence="2">
    <location>
        <begin position="113"/>
        <end position="137"/>
    </location>
</feature>
<sequence precursor="true">MHILRIFGWSFAVTAVVVAGAGVIGGGQAAALVAILAVLEISLSFDNAVINATILGRMSAAWQRIFLTVGVLIAVFGMRLIFPIVVVALTAHLSPYDVFDLAVNHSDQYADKLHAAHPAIAAFGGIFLFMIFLDFMFDNERDVQWLRWLEEPLRKAGALDVIPVVLGLVALLVVGEWFSGGHTEQVFVAGVAGLATYLAVSGLGEFFESRGLGAEEDDGDEPATAGTGGASSTALATGKAAFFLFLYLEVLDASFSFDGVVGAFAISQNIFIIAAGLGIGAMYIRSLTVFLVRQGTLSEYVFLEHGAHYAIGALAVILAVSIENDVPEIVTGLIGVAFIGLALLTSIRHRRKNADQDGNSDESSAPEPVGASS</sequence>
<dbReference type="RefSeq" id="WP_013422164.1">
    <property type="nucleotide sequence ID" value="NC_014666.1"/>
</dbReference>
<dbReference type="OrthoDB" id="8533002at2"/>
<reference evidence="3 4" key="1">
    <citation type="submission" date="2010-10" db="EMBL/GenBank/DDBJ databases">
        <title>Complete sequence of Frankia sp. EuI1c.</title>
        <authorList>
            <consortium name="US DOE Joint Genome Institute"/>
            <person name="Lucas S."/>
            <person name="Copeland A."/>
            <person name="Lapidus A."/>
            <person name="Cheng J.-F."/>
            <person name="Bruce D."/>
            <person name="Goodwin L."/>
            <person name="Pitluck S."/>
            <person name="Chertkov O."/>
            <person name="Detter J.C."/>
            <person name="Han C."/>
            <person name="Tapia R."/>
            <person name="Land M."/>
            <person name="Hauser L."/>
            <person name="Jeffries C."/>
            <person name="Kyrpides N."/>
            <person name="Ivanova N."/>
            <person name="Mikhailova N."/>
            <person name="Beauchemin N."/>
            <person name="Sen A."/>
            <person name="Sur S.A."/>
            <person name="Gtari M."/>
            <person name="Wall L."/>
            <person name="Tisa L."/>
            <person name="Woyke T."/>
        </authorList>
    </citation>
    <scope>NUCLEOTIDE SEQUENCE [LARGE SCALE GENOMIC DNA]</scope>
    <source>
        <strain evidence="4">DSM 45817 / CECT 9037 / EuI1c</strain>
    </source>
</reference>
<keyword evidence="2" id="KW-0812">Transmembrane</keyword>
<dbReference type="PANTHER" id="PTHR30238:SF4">
    <property type="entry name" value="SLL1022 PROTEIN"/>
    <property type="match status" value="1"/>
</dbReference>
<feature type="transmembrane region" description="Helical" evidence="2">
    <location>
        <begin position="305"/>
        <end position="323"/>
    </location>
</feature>
<feature type="transmembrane region" description="Helical" evidence="2">
    <location>
        <begin position="329"/>
        <end position="347"/>
    </location>
</feature>
<feature type="transmembrane region" description="Helical" evidence="2">
    <location>
        <begin position="228"/>
        <end position="248"/>
    </location>
</feature>
<organism evidence="3 4">
    <name type="scientific">Pseudofrankia inefficax (strain DSM 45817 / CECT 9037 / DDB 130130 / EuI1c)</name>
    <name type="common">Frankia inefficax</name>
    <dbReference type="NCBI Taxonomy" id="298654"/>
    <lineage>
        <taxon>Bacteria</taxon>
        <taxon>Bacillati</taxon>
        <taxon>Actinomycetota</taxon>
        <taxon>Actinomycetes</taxon>
        <taxon>Frankiales</taxon>
        <taxon>Frankiaceae</taxon>
        <taxon>Pseudofrankia</taxon>
    </lineage>
</organism>
<dbReference type="HOGENOM" id="CLU_034539_1_0_11"/>
<feature type="transmembrane region" description="Helical" evidence="2">
    <location>
        <begin position="7"/>
        <end position="25"/>
    </location>
</feature>
<evidence type="ECO:0000313" key="3">
    <source>
        <dbReference type="EMBL" id="ADP79043.1"/>
    </source>
</evidence>
<dbReference type="AlphaFoldDB" id="E3IYQ5"/>
<feature type="transmembrane region" description="Helical" evidence="2">
    <location>
        <begin position="66"/>
        <end position="93"/>
    </location>
</feature>
<evidence type="ECO:0008006" key="5">
    <source>
        <dbReference type="Google" id="ProtNLM"/>
    </source>
</evidence>
<keyword evidence="4" id="KW-1185">Reference proteome</keyword>
<evidence type="ECO:0000313" key="4">
    <source>
        <dbReference type="Proteomes" id="UP000002484"/>
    </source>
</evidence>
<dbReference type="PANTHER" id="PTHR30238">
    <property type="entry name" value="MEMBRANE BOUND PREDICTED REDOX MODULATOR"/>
    <property type="match status" value="1"/>
</dbReference>
<dbReference type="NCBIfam" id="NF010619">
    <property type="entry name" value="PRK14013.2-5"/>
    <property type="match status" value="1"/>
</dbReference>
<keyword evidence="2" id="KW-1133">Transmembrane helix</keyword>
<accession>E3IYQ5</accession>
<feature type="transmembrane region" description="Helical" evidence="2">
    <location>
        <begin position="186"/>
        <end position="207"/>
    </location>
</feature>
<dbReference type="KEGG" id="fri:FraEuI1c_0970"/>
<protein>
    <recommendedName>
        <fullName evidence="5">Integral membrane protein TerC</fullName>
    </recommendedName>
</protein>
<proteinExistence type="predicted"/>
<feature type="transmembrane region" description="Helical" evidence="2">
    <location>
        <begin position="158"/>
        <end position="180"/>
    </location>
</feature>
<feature type="region of interest" description="Disordered" evidence="1">
    <location>
        <begin position="353"/>
        <end position="373"/>
    </location>
</feature>
<feature type="transmembrane region" description="Helical" evidence="2">
    <location>
        <begin position="260"/>
        <end position="284"/>
    </location>
</feature>
<evidence type="ECO:0000256" key="1">
    <source>
        <dbReference type="SAM" id="MobiDB-lite"/>
    </source>
</evidence>
<dbReference type="EMBL" id="CP002299">
    <property type="protein sequence ID" value="ADP79043.1"/>
    <property type="molecule type" value="Genomic_DNA"/>
</dbReference>
<evidence type="ECO:0000256" key="2">
    <source>
        <dbReference type="SAM" id="Phobius"/>
    </source>
</evidence>
<feature type="transmembrane region" description="Helical" evidence="2">
    <location>
        <begin position="31"/>
        <end position="54"/>
    </location>
</feature>
<dbReference type="InParanoid" id="E3IYQ5"/>